<evidence type="ECO:0000313" key="2">
    <source>
        <dbReference type="Proteomes" id="UP000487350"/>
    </source>
</evidence>
<dbReference type="AlphaFoldDB" id="A0A844AXU2"/>
<reference evidence="1 2" key="1">
    <citation type="submission" date="2019-11" db="EMBL/GenBank/DDBJ databases">
        <title>Caenimonas koreensis gen. nov., sp. nov., isolated from activated sludge.</title>
        <authorList>
            <person name="Seung H.R."/>
        </authorList>
    </citation>
    <scope>NUCLEOTIDE SEQUENCE [LARGE SCALE GENOMIC DNA]</scope>
    <source>
        <strain evidence="1 2">EMB320</strain>
    </source>
</reference>
<sequence>MQIVLVGGDYTAATPSFYDPGQGGGGLDMGWAFDFVMEDWSSSAELYTGDGWAGNFSVVDPVHAPGDSDVVTAGLGSRLLEGVAAGLITEGVKVYWNFLIKDGAPSNENGVNWDLSPFFTQGA</sequence>
<protein>
    <submittedName>
        <fullName evidence="1">Uncharacterized protein</fullName>
    </submittedName>
</protein>
<gene>
    <name evidence="1" type="ORF">GHT07_18060</name>
</gene>
<dbReference type="OrthoDB" id="9862842at2"/>
<comment type="caution">
    <text evidence="1">The sequence shown here is derived from an EMBL/GenBank/DDBJ whole genome shotgun (WGS) entry which is preliminary data.</text>
</comment>
<proteinExistence type="predicted"/>
<name>A0A844AXU2_9BURK</name>
<keyword evidence="2" id="KW-1185">Reference proteome</keyword>
<dbReference type="RefSeq" id="WP_153586493.1">
    <property type="nucleotide sequence ID" value="NZ_WJBU01000020.1"/>
</dbReference>
<dbReference type="Proteomes" id="UP000487350">
    <property type="component" value="Unassembled WGS sequence"/>
</dbReference>
<evidence type="ECO:0000313" key="1">
    <source>
        <dbReference type="EMBL" id="MRD49185.1"/>
    </source>
</evidence>
<dbReference type="EMBL" id="WJBU01000020">
    <property type="protein sequence ID" value="MRD49185.1"/>
    <property type="molecule type" value="Genomic_DNA"/>
</dbReference>
<organism evidence="1 2">
    <name type="scientific">Caenimonas koreensis DSM 17982</name>
    <dbReference type="NCBI Taxonomy" id="1121255"/>
    <lineage>
        <taxon>Bacteria</taxon>
        <taxon>Pseudomonadati</taxon>
        <taxon>Pseudomonadota</taxon>
        <taxon>Betaproteobacteria</taxon>
        <taxon>Burkholderiales</taxon>
        <taxon>Comamonadaceae</taxon>
        <taxon>Caenimonas</taxon>
    </lineage>
</organism>
<accession>A0A844AXU2</accession>